<feature type="transmembrane region" description="Helical" evidence="8">
    <location>
        <begin position="253"/>
        <end position="279"/>
    </location>
</feature>
<feature type="compositionally biased region" description="Acidic residues" evidence="7">
    <location>
        <begin position="136"/>
        <end position="146"/>
    </location>
</feature>
<dbReference type="GO" id="GO:0022857">
    <property type="term" value="F:transmembrane transporter activity"/>
    <property type="evidence" value="ECO:0007669"/>
    <property type="project" value="InterPro"/>
</dbReference>
<dbReference type="AlphaFoldDB" id="A0AAV9X4S3"/>
<comment type="caution">
    <text evidence="9">The sequence shown here is derived from an EMBL/GenBank/DDBJ whole genome shotgun (WGS) entry which is preliminary data.</text>
</comment>
<evidence type="ECO:0000256" key="1">
    <source>
        <dbReference type="ARBA" id="ARBA00004141"/>
    </source>
</evidence>
<evidence type="ECO:0008006" key="11">
    <source>
        <dbReference type="Google" id="ProtNLM"/>
    </source>
</evidence>
<evidence type="ECO:0000313" key="9">
    <source>
        <dbReference type="EMBL" id="KAK6533585.1"/>
    </source>
</evidence>
<feature type="transmembrane region" description="Helical" evidence="8">
    <location>
        <begin position="160"/>
        <end position="177"/>
    </location>
</feature>
<proteinExistence type="inferred from homology"/>
<evidence type="ECO:0000256" key="6">
    <source>
        <dbReference type="ARBA" id="ARBA00023136"/>
    </source>
</evidence>
<evidence type="ECO:0000256" key="3">
    <source>
        <dbReference type="ARBA" id="ARBA00022448"/>
    </source>
</evidence>
<dbReference type="Pfam" id="PF06027">
    <property type="entry name" value="SLC35F"/>
    <property type="match status" value="1"/>
</dbReference>
<feature type="compositionally biased region" description="Basic and acidic residues" evidence="7">
    <location>
        <begin position="123"/>
        <end position="135"/>
    </location>
</feature>
<keyword evidence="6 8" id="KW-0472">Membrane</keyword>
<keyword evidence="10" id="KW-1185">Reference proteome</keyword>
<evidence type="ECO:0000256" key="4">
    <source>
        <dbReference type="ARBA" id="ARBA00022692"/>
    </source>
</evidence>
<comment type="subcellular location">
    <subcellularLocation>
        <location evidence="1">Membrane</location>
        <topology evidence="1">Multi-pass membrane protein</topology>
    </subcellularLocation>
</comment>
<name>A0AAV9X4S3_9PEZI</name>
<organism evidence="9 10">
    <name type="scientific">Orbilia ellipsospora</name>
    <dbReference type="NCBI Taxonomy" id="2528407"/>
    <lineage>
        <taxon>Eukaryota</taxon>
        <taxon>Fungi</taxon>
        <taxon>Dikarya</taxon>
        <taxon>Ascomycota</taxon>
        <taxon>Pezizomycotina</taxon>
        <taxon>Orbiliomycetes</taxon>
        <taxon>Orbiliales</taxon>
        <taxon>Orbiliaceae</taxon>
        <taxon>Orbilia</taxon>
    </lineage>
</organism>
<dbReference type="GO" id="GO:0000329">
    <property type="term" value="C:fungal-type vacuole membrane"/>
    <property type="evidence" value="ECO:0007669"/>
    <property type="project" value="TreeGrafter"/>
</dbReference>
<keyword evidence="3" id="KW-0813">Transport</keyword>
<dbReference type="SUPFAM" id="SSF103481">
    <property type="entry name" value="Multidrug resistance efflux transporter EmrE"/>
    <property type="match status" value="2"/>
</dbReference>
<evidence type="ECO:0000256" key="5">
    <source>
        <dbReference type="ARBA" id="ARBA00022989"/>
    </source>
</evidence>
<dbReference type="Proteomes" id="UP001365542">
    <property type="component" value="Unassembled WGS sequence"/>
</dbReference>
<keyword evidence="5 8" id="KW-1133">Transmembrane helix</keyword>
<protein>
    <recommendedName>
        <fullName evidence="11">EamA domain-containing protein</fullName>
    </recommendedName>
</protein>
<evidence type="ECO:0000256" key="7">
    <source>
        <dbReference type="SAM" id="MobiDB-lite"/>
    </source>
</evidence>
<keyword evidence="4 8" id="KW-0812">Transmembrane</keyword>
<reference evidence="9 10" key="1">
    <citation type="submission" date="2019-10" db="EMBL/GenBank/DDBJ databases">
        <authorList>
            <person name="Palmer J.M."/>
        </authorList>
    </citation>
    <scope>NUCLEOTIDE SEQUENCE [LARGE SCALE GENOMIC DNA]</scope>
    <source>
        <strain evidence="9 10">TWF694</strain>
    </source>
</reference>
<feature type="region of interest" description="Disordered" evidence="7">
    <location>
        <begin position="425"/>
        <end position="447"/>
    </location>
</feature>
<feature type="transmembrane region" description="Helical" evidence="8">
    <location>
        <begin position="382"/>
        <end position="402"/>
    </location>
</feature>
<dbReference type="InterPro" id="IPR037185">
    <property type="entry name" value="EmrE-like"/>
</dbReference>
<feature type="transmembrane region" description="Helical" evidence="8">
    <location>
        <begin position="50"/>
        <end position="70"/>
    </location>
</feature>
<feature type="transmembrane region" description="Helical" evidence="8">
    <location>
        <begin position="183"/>
        <end position="205"/>
    </location>
</feature>
<feature type="transmembrane region" description="Helical" evidence="8">
    <location>
        <begin position="355"/>
        <end position="376"/>
    </location>
</feature>
<comment type="similarity">
    <text evidence="2">Belongs to the SLC35F solute transporter family.</text>
</comment>
<feature type="transmembrane region" description="Helical" evidence="8">
    <location>
        <begin position="82"/>
        <end position="102"/>
    </location>
</feature>
<dbReference type="PANTHER" id="PTHR23051:SF0">
    <property type="entry name" value="SOLUTE CARRIER FAMILY 35 MEMBER F5"/>
    <property type="match status" value="1"/>
</dbReference>
<feature type="region of interest" description="Disordered" evidence="7">
    <location>
        <begin position="123"/>
        <end position="152"/>
    </location>
</feature>
<feature type="compositionally biased region" description="Basic and acidic residues" evidence="7">
    <location>
        <begin position="435"/>
        <end position="447"/>
    </location>
</feature>
<evidence type="ECO:0000313" key="10">
    <source>
        <dbReference type="Proteomes" id="UP001365542"/>
    </source>
</evidence>
<sequence length="447" mass="49645">MGRYEVDEEITGMDERDRLFHRNEEVESDIDTGEVIPEARRYLGGLSRRAFGIALLLMVVTLWVTSSFLVSHIFTDDNYVKPYLVVYLSTSSFTIYLIPWSIRKAFKNPGLRSFLRLEPLRGGKSRSDTRYSRLDENEEDSEEPDEPYGGKLGTRDTMRLSAQFCLLWFVANWFAGACLEYTTVASTTILSATSSIFTLIFGALFKVERFSWGKVLAITVSMTGVVLISGADATKGASTPEPTATDGEKHHSAAQILLGDGMALMGALIYGLYTVLLKVRIGHESRVSMQLFFGFVGLFNFMCLWPGLLILHYTGYEKLEMPPTRGVWWILGINCTITVVSDFCWVFAMMFTTPVIVTVGLSLSIPIALFGDLIISSLKPSWTYWLGACLVFGAFFVVNSSVKDEELLEVHGLAAAAGAGSAAVMDPEGDAVQSDQDRRRSRVFERS</sequence>
<feature type="transmembrane region" description="Helical" evidence="8">
    <location>
        <begin position="212"/>
        <end position="233"/>
    </location>
</feature>
<feature type="transmembrane region" description="Helical" evidence="8">
    <location>
        <begin position="291"/>
        <end position="314"/>
    </location>
</feature>
<dbReference type="PANTHER" id="PTHR23051">
    <property type="entry name" value="SOLUTE CARRIER FAMILY 35, MEMBER F5"/>
    <property type="match status" value="1"/>
</dbReference>
<accession>A0AAV9X4S3</accession>
<dbReference type="InterPro" id="IPR009262">
    <property type="entry name" value="SLC35_F1/F2/F6"/>
</dbReference>
<gene>
    <name evidence="9" type="ORF">TWF694_002522</name>
</gene>
<evidence type="ECO:0000256" key="8">
    <source>
        <dbReference type="SAM" id="Phobius"/>
    </source>
</evidence>
<dbReference type="EMBL" id="JAVHJO010000011">
    <property type="protein sequence ID" value="KAK6533585.1"/>
    <property type="molecule type" value="Genomic_DNA"/>
</dbReference>
<evidence type="ECO:0000256" key="2">
    <source>
        <dbReference type="ARBA" id="ARBA00007863"/>
    </source>
</evidence>
<feature type="transmembrane region" description="Helical" evidence="8">
    <location>
        <begin position="326"/>
        <end position="348"/>
    </location>
</feature>